<proteinExistence type="predicted"/>
<dbReference type="EMBL" id="JN885999">
    <property type="protein sequence ID" value="AEX63204.1"/>
    <property type="molecule type" value="Genomic_DNA"/>
</dbReference>
<reference evidence="1" key="1">
    <citation type="submission" date="2011-10" db="EMBL/GenBank/DDBJ databases">
        <title>Provirophages and transpovirons: unique mobilome of giant viruses.</title>
        <authorList>
            <person name="Desnues C."/>
            <person name="LaScola B."/>
            <person name="Yutin N."/>
            <person name="Fournous G."/>
            <person name="Koonin E."/>
            <person name="Raoult D."/>
        </authorList>
    </citation>
    <scope>NUCLEOTIDE SEQUENCE</scope>
    <source>
        <strain evidence="1">Mv13-mv</strain>
    </source>
</reference>
<organism evidence="1">
    <name type="scientific">Moumouvirus sp. 'Monve'</name>
    <dbReference type="NCBI Taxonomy" id="1128131"/>
    <lineage>
        <taxon>Viruses</taxon>
        <taxon>Varidnaviria</taxon>
        <taxon>Bamfordvirae</taxon>
        <taxon>Nucleocytoviricota</taxon>
        <taxon>Megaviricetes</taxon>
        <taxon>Imitervirales</taxon>
        <taxon>Mimiviridae</taxon>
        <taxon>Megamimivirinae</taxon>
        <taxon>Moumouvirus</taxon>
    </lineage>
</organism>
<sequence>MLGYNNKITKTQKNKKMESQKDTYCLRNFFNKIIKFIDKFNNYIIIASDDGNTVLVDLLYNDNVNKSYSKNNFL</sequence>
<accession>H2EFD9</accession>
<gene>
    <name evidence="1" type="ORF">mv_R1002</name>
</gene>
<evidence type="ECO:0000313" key="1">
    <source>
        <dbReference type="EMBL" id="AEX63204.1"/>
    </source>
</evidence>
<name>H2EFD9_9VIRU</name>
<protein>
    <submittedName>
        <fullName evidence="1">Uncharacterized protein</fullName>
    </submittedName>
</protein>